<organism evidence="2 3">
    <name type="scientific">Psylliodes chrysocephalus</name>
    <dbReference type="NCBI Taxonomy" id="3402493"/>
    <lineage>
        <taxon>Eukaryota</taxon>
        <taxon>Metazoa</taxon>
        <taxon>Ecdysozoa</taxon>
        <taxon>Arthropoda</taxon>
        <taxon>Hexapoda</taxon>
        <taxon>Insecta</taxon>
        <taxon>Pterygota</taxon>
        <taxon>Neoptera</taxon>
        <taxon>Endopterygota</taxon>
        <taxon>Coleoptera</taxon>
        <taxon>Polyphaga</taxon>
        <taxon>Cucujiformia</taxon>
        <taxon>Chrysomeloidea</taxon>
        <taxon>Chrysomelidae</taxon>
        <taxon>Galerucinae</taxon>
        <taxon>Alticini</taxon>
        <taxon>Psylliodes</taxon>
    </lineage>
</organism>
<protein>
    <submittedName>
        <fullName evidence="2">Uncharacterized protein</fullName>
    </submittedName>
</protein>
<feature type="chain" id="PRO_5040176147" evidence="1">
    <location>
        <begin position="20"/>
        <end position="102"/>
    </location>
</feature>
<feature type="signal peptide" evidence="1">
    <location>
        <begin position="1"/>
        <end position="19"/>
    </location>
</feature>
<dbReference type="Proteomes" id="UP001153636">
    <property type="component" value="Chromosome 7"/>
</dbReference>
<name>A0A9P0GKC7_9CUCU</name>
<dbReference type="AlphaFoldDB" id="A0A9P0GKC7"/>
<evidence type="ECO:0000313" key="2">
    <source>
        <dbReference type="EMBL" id="CAH1112896.1"/>
    </source>
</evidence>
<keyword evidence="3" id="KW-1185">Reference proteome</keyword>
<accession>A0A9P0GKC7</accession>
<proteinExistence type="predicted"/>
<dbReference type="EMBL" id="OV651819">
    <property type="protein sequence ID" value="CAH1112896.1"/>
    <property type="molecule type" value="Genomic_DNA"/>
</dbReference>
<evidence type="ECO:0000256" key="1">
    <source>
        <dbReference type="SAM" id="SignalP"/>
    </source>
</evidence>
<sequence>MKYAAFVILFTAFLYSVSAADPECTVSSCSKKCQAKDHFGGYCYQEDGEGREVCHCYDLQSQKKDDPKCTVAACSKTCQAEGHFDGNCFGDNSEICRCYDIV</sequence>
<gene>
    <name evidence="2" type="ORF">PSYICH_LOCUS13171</name>
</gene>
<reference evidence="2" key="1">
    <citation type="submission" date="2022-01" db="EMBL/GenBank/DDBJ databases">
        <authorList>
            <person name="King R."/>
        </authorList>
    </citation>
    <scope>NUCLEOTIDE SEQUENCE</scope>
</reference>
<evidence type="ECO:0000313" key="3">
    <source>
        <dbReference type="Proteomes" id="UP001153636"/>
    </source>
</evidence>
<keyword evidence="1" id="KW-0732">Signal</keyword>